<name>A0ACB9QXN1_9MYRT</name>
<organism evidence="1 2">
    <name type="scientific">Melastoma candidum</name>
    <dbReference type="NCBI Taxonomy" id="119954"/>
    <lineage>
        <taxon>Eukaryota</taxon>
        <taxon>Viridiplantae</taxon>
        <taxon>Streptophyta</taxon>
        <taxon>Embryophyta</taxon>
        <taxon>Tracheophyta</taxon>
        <taxon>Spermatophyta</taxon>
        <taxon>Magnoliopsida</taxon>
        <taxon>eudicotyledons</taxon>
        <taxon>Gunneridae</taxon>
        <taxon>Pentapetalae</taxon>
        <taxon>rosids</taxon>
        <taxon>malvids</taxon>
        <taxon>Myrtales</taxon>
        <taxon>Melastomataceae</taxon>
        <taxon>Melastomatoideae</taxon>
        <taxon>Melastomateae</taxon>
        <taxon>Melastoma</taxon>
    </lineage>
</organism>
<dbReference type="Proteomes" id="UP001057402">
    <property type="component" value="Chromosome 5"/>
</dbReference>
<sequence length="246" mass="27721">MGLSLPDDVFLDIASRLQEADVCALGSCDRFWRGRCSHDSLWESFARRRWPSLGSCQGGSSQTANRGRVSGRELYVKRHNDMAEGVRPLVHSIEESLQTSQSLDIRLYRDVLKELKSLELSLLDVKMLIFKPKYSVLFHLVGLHYCCAFLRAPVKDMVSAVVDSQISEGQVWVQWSPVGRIFSGFRFTEEPRSLLVSLREIASSCGHGVLRVLNRGIVLKVMPVQISLSNPTPRHSHQVSRGQNQD</sequence>
<proteinExistence type="predicted"/>
<comment type="caution">
    <text evidence="1">The sequence shown here is derived from an EMBL/GenBank/DDBJ whole genome shotgun (WGS) entry which is preliminary data.</text>
</comment>
<accession>A0ACB9QXN1</accession>
<evidence type="ECO:0000313" key="1">
    <source>
        <dbReference type="EMBL" id="KAI4371409.1"/>
    </source>
</evidence>
<evidence type="ECO:0000313" key="2">
    <source>
        <dbReference type="Proteomes" id="UP001057402"/>
    </source>
</evidence>
<reference evidence="2" key="1">
    <citation type="journal article" date="2023" name="Front. Plant Sci.">
        <title>Chromosomal-level genome assembly of Melastoma candidum provides insights into trichome evolution.</title>
        <authorList>
            <person name="Zhong Y."/>
            <person name="Wu W."/>
            <person name="Sun C."/>
            <person name="Zou P."/>
            <person name="Liu Y."/>
            <person name="Dai S."/>
            <person name="Zhou R."/>
        </authorList>
    </citation>
    <scope>NUCLEOTIDE SEQUENCE [LARGE SCALE GENOMIC DNA]</scope>
</reference>
<keyword evidence="2" id="KW-1185">Reference proteome</keyword>
<gene>
    <name evidence="1" type="ORF">MLD38_019650</name>
</gene>
<protein>
    <submittedName>
        <fullName evidence="1">Uncharacterized protein</fullName>
    </submittedName>
</protein>
<dbReference type="EMBL" id="CM042884">
    <property type="protein sequence ID" value="KAI4371409.1"/>
    <property type="molecule type" value="Genomic_DNA"/>
</dbReference>